<organism evidence="12 13">
    <name type="scientific">Bifidobacterium thermophilum</name>
    <dbReference type="NCBI Taxonomy" id="33905"/>
    <lineage>
        <taxon>Bacteria</taxon>
        <taxon>Bacillati</taxon>
        <taxon>Actinomycetota</taxon>
        <taxon>Actinomycetes</taxon>
        <taxon>Bifidobacteriales</taxon>
        <taxon>Bifidobacteriaceae</taxon>
        <taxon>Bifidobacterium</taxon>
    </lineage>
</organism>
<feature type="region of interest" description="Disordered" evidence="9">
    <location>
        <begin position="1"/>
        <end position="94"/>
    </location>
</feature>
<comment type="catalytic activity">
    <reaction evidence="1">
        <text>ATP + protein L-histidine = ADP + protein N-phospho-L-histidine.</text>
        <dbReference type="EC" id="2.7.13.3"/>
    </reaction>
</comment>
<dbReference type="RefSeq" id="WP_168984214.1">
    <property type="nucleotide sequence ID" value="NZ_JABAGI010000006.1"/>
</dbReference>
<evidence type="ECO:0000313" key="13">
    <source>
        <dbReference type="Proteomes" id="UP000588369"/>
    </source>
</evidence>
<feature type="compositionally biased region" description="Low complexity" evidence="9">
    <location>
        <begin position="499"/>
        <end position="513"/>
    </location>
</feature>
<dbReference type="Proteomes" id="UP000588369">
    <property type="component" value="Unassembled WGS sequence"/>
</dbReference>
<dbReference type="GO" id="GO:0005524">
    <property type="term" value="F:ATP binding"/>
    <property type="evidence" value="ECO:0007669"/>
    <property type="project" value="UniProtKB-KW"/>
</dbReference>
<feature type="transmembrane region" description="Helical" evidence="10">
    <location>
        <begin position="185"/>
        <end position="207"/>
    </location>
</feature>
<dbReference type="InterPro" id="IPR011712">
    <property type="entry name" value="Sig_transdc_His_kin_sub3_dim/P"/>
</dbReference>
<dbReference type="Pfam" id="PF07730">
    <property type="entry name" value="HisKA_3"/>
    <property type="match status" value="1"/>
</dbReference>
<feature type="transmembrane region" description="Helical" evidence="10">
    <location>
        <begin position="158"/>
        <end position="176"/>
    </location>
</feature>
<keyword evidence="7" id="KW-0067">ATP-binding</keyword>
<evidence type="ECO:0000256" key="5">
    <source>
        <dbReference type="ARBA" id="ARBA00022741"/>
    </source>
</evidence>
<evidence type="ECO:0000259" key="11">
    <source>
        <dbReference type="Pfam" id="PF07730"/>
    </source>
</evidence>
<feature type="domain" description="Signal transduction histidine kinase subgroup 3 dimerisation and phosphoacceptor" evidence="11">
    <location>
        <begin position="328"/>
        <end position="399"/>
    </location>
</feature>
<dbReference type="PANTHER" id="PTHR24421:SF10">
    <property type="entry name" value="NITRATE_NITRITE SENSOR PROTEIN NARQ"/>
    <property type="match status" value="1"/>
</dbReference>
<evidence type="ECO:0000256" key="1">
    <source>
        <dbReference type="ARBA" id="ARBA00000085"/>
    </source>
</evidence>
<dbReference type="Gene3D" id="1.20.5.1930">
    <property type="match status" value="1"/>
</dbReference>
<evidence type="ECO:0000256" key="7">
    <source>
        <dbReference type="ARBA" id="ARBA00022840"/>
    </source>
</evidence>
<feature type="region of interest" description="Disordered" evidence="9">
    <location>
        <begin position="490"/>
        <end position="530"/>
    </location>
</feature>
<feature type="transmembrane region" description="Helical" evidence="10">
    <location>
        <begin position="271"/>
        <end position="292"/>
    </location>
</feature>
<dbReference type="Gene3D" id="3.30.565.10">
    <property type="entry name" value="Histidine kinase-like ATPase, C-terminal domain"/>
    <property type="match status" value="1"/>
</dbReference>
<evidence type="ECO:0000256" key="4">
    <source>
        <dbReference type="ARBA" id="ARBA00022679"/>
    </source>
</evidence>
<keyword evidence="5" id="KW-0547">Nucleotide-binding</keyword>
<evidence type="ECO:0000256" key="8">
    <source>
        <dbReference type="ARBA" id="ARBA00023012"/>
    </source>
</evidence>
<sequence length="577" mass="61182">MSEAGGYPGGEPDKQMGAGTIGSLGTAGTPQTPRAMPSAPVGHQSPYGYGGGPSQGTFQGAYQYRQPYTTQQPRRFQQPAQPAQPQQPQPQPAQSYMLQHPYTTPRQQAGRTDTGASGNGKTRRITITTVMLACAIACGIVQPAFIYEGMSAWHNDIGMFWSLIGLVAGAALPFLLRNRDEKPEFVCLITAIITICLPISPLTTLMAQSALIARRDPDRRIYGLIALSSAATVISRLRDALMPAEYSIIGTMLSSTNDQGHVVHAASQPSMLWSGLLLAVISIAIAVIVGVANRNTSRARRAQRQAAQQQDRAQMLQSDLADQQLADAIATEAHDTLAHSLSLIAVNASALQVQCGTLEAGNITDQQLHDIAQRAEDIRKQAAGALDEAHSIIDLLRNPNKARQTLGPDDTTSLSRESLSGLIADAKAAGAHIDTWIDIQDMGAIHPDIAKIAYRTVQEGLTNARRHAPGQPIELEVTCSAERGIGVHISNPTGMQAQGDTTDNRNGNTNGTGIESTAGNELVSTPAGGNGLRGIRQRVVASGGTCTWGTDQRGVFHLDVALPSADARQQASEADPQ</sequence>
<dbReference type="InterPro" id="IPR036890">
    <property type="entry name" value="HATPase_C_sf"/>
</dbReference>
<keyword evidence="8" id="KW-0902">Two-component regulatory system</keyword>
<dbReference type="EMBL" id="JABAGI010000006">
    <property type="protein sequence ID" value="NME62223.1"/>
    <property type="molecule type" value="Genomic_DNA"/>
</dbReference>
<evidence type="ECO:0000256" key="2">
    <source>
        <dbReference type="ARBA" id="ARBA00012438"/>
    </source>
</evidence>
<keyword evidence="3" id="KW-0597">Phosphoprotein</keyword>
<keyword evidence="10" id="KW-0472">Membrane</keyword>
<dbReference type="GO" id="GO:0000155">
    <property type="term" value="F:phosphorelay sensor kinase activity"/>
    <property type="evidence" value="ECO:0007669"/>
    <property type="project" value="InterPro"/>
</dbReference>
<dbReference type="EC" id="2.7.13.3" evidence="2"/>
<feature type="compositionally biased region" description="Polar residues" evidence="9">
    <location>
        <begin position="514"/>
        <end position="523"/>
    </location>
</feature>
<keyword evidence="10" id="KW-1133">Transmembrane helix</keyword>
<keyword evidence="4" id="KW-0808">Transferase</keyword>
<dbReference type="AlphaFoldDB" id="A0A7X9RL48"/>
<reference evidence="12 13" key="1">
    <citation type="submission" date="2020-04" db="EMBL/GenBank/DDBJ databases">
        <authorList>
            <person name="Hitch T.C.A."/>
            <person name="Wylensek D."/>
            <person name="Clavel T."/>
        </authorList>
    </citation>
    <scope>NUCLEOTIDE SEQUENCE [LARGE SCALE GENOMIC DNA]</scope>
    <source>
        <strain evidence="12 13">BSM-130-P53-3C</strain>
    </source>
</reference>
<accession>A0A7X9RL48</accession>
<keyword evidence="6" id="KW-0418">Kinase</keyword>
<dbReference type="GO" id="GO:0046983">
    <property type="term" value="F:protein dimerization activity"/>
    <property type="evidence" value="ECO:0007669"/>
    <property type="project" value="InterPro"/>
</dbReference>
<keyword evidence="10" id="KW-0812">Transmembrane</keyword>
<dbReference type="GO" id="GO:0016020">
    <property type="term" value="C:membrane"/>
    <property type="evidence" value="ECO:0007669"/>
    <property type="project" value="InterPro"/>
</dbReference>
<dbReference type="CDD" id="cd16917">
    <property type="entry name" value="HATPase_UhpB-NarQ-NarX-like"/>
    <property type="match status" value="1"/>
</dbReference>
<comment type="caution">
    <text evidence="12">The sequence shown here is derived from an EMBL/GenBank/DDBJ whole genome shotgun (WGS) entry which is preliminary data.</text>
</comment>
<evidence type="ECO:0000256" key="6">
    <source>
        <dbReference type="ARBA" id="ARBA00022777"/>
    </source>
</evidence>
<dbReference type="PANTHER" id="PTHR24421">
    <property type="entry name" value="NITRATE/NITRITE SENSOR PROTEIN NARX-RELATED"/>
    <property type="match status" value="1"/>
</dbReference>
<name>A0A7X9RL48_9BIFI</name>
<evidence type="ECO:0000256" key="10">
    <source>
        <dbReference type="SAM" id="Phobius"/>
    </source>
</evidence>
<evidence type="ECO:0000313" key="12">
    <source>
        <dbReference type="EMBL" id="NME62223.1"/>
    </source>
</evidence>
<evidence type="ECO:0000256" key="3">
    <source>
        <dbReference type="ARBA" id="ARBA00022553"/>
    </source>
</evidence>
<dbReference type="InterPro" id="IPR050482">
    <property type="entry name" value="Sensor_HK_TwoCompSys"/>
</dbReference>
<feature type="transmembrane region" description="Helical" evidence="10">
    <location>
        <begin position="125"/>
        <end position="146"/>
    </location>
</feature>
<gene>
    <name evidence="12" type="ORF">HF844_05335</name>
</gene>
<proteinExistence type="predicted"/>
<evidence type="ECO:0000256" key="9">
    <source>
        <dbReference type="SAM" id="MobiDB-lite"/>
    </source>
</evidence>
<feature type="compositionally biased region" description="Low complexity" evidence="9">
    <location>
        <begin position="62"/>
        <end position="84"/>
    </location>
</feature>
<protein>
    <recommendedName>
        <fullName evidence="2">histidine kinase</fullName>
        <ecNumber evidence="2">2.7.13.3</ecNumber>
    </recommendedName>
</protein>